<evidence type="ECO:0000313" key="3">
    <source>
        <dbReference type="Proteomes" id="UP000198797"/>
    </source>
</evidence>
<dbReference type="AlphaFoldDB" id="A0A1C5ARE8"/>
<evidence type="ECO:0000256" key="1">
    <source>
        <dbReference type="SAM" id="SignalP"/>
    </source>
</evidence>
<reference evidence="3" key="1">
    <citation type="submission" date="2016-06" db="EMBL/GenBank/DDBJ databases">
        <authorList>
            <person name="Varghese N."/>
            <person name="Submissions Spin"/>
        </authorList>
    </citation>
    <scope>NUCLEOTIDE SEQUENCE [LARGE SCALE GENOMIC DNA]</scope>
    <source>
        <strain evidence="3">DSM 44100</strain>
    </source>
</reference>
<gene>
    <name evidence="2" type="ORF">GA0070216_12357</name>
</gene>
<dbReference type="PANTHER" id="PTHR43649:SF12">
    <property type="entry name" value="DIACETYLCHITOBIOSE BINDING PROTEIN DASA"/>
    <property type="match status" value="1"/>
</dbReference>
<dbReference type="PROSITE" id="PS51318">
    <property type="entry name" value="TAT"/>
    <property type="match status" value="1"/>
</dbReference>
<dbReference type="InterPro" id="IPR006311">
    <property type="entry name" value="TAT_signal"/>
</dbReference>
<dbReference type="PANTHER" id="PTHR43649">
    <property type="entry name" value="ARABINOSE-BINDING PROTEIN-RELATED"/>
    <property type="match status" value="1"/>
</dbReference>
<feature type="signal peptide" evidence="1">
    <location>
        <begin position="1"/>
        <end position="27"/>
    </location>
</feature>
<keyword evidence="1" id="KW-0732">Signal</keyword>
<dbReference type="InterPro" id="IPR006059">
    <property type="entry name" value="SBP"/>
</dbReference>
<protein>
    <submittedName>
        <fullName evidence="2">Carbohydrate ABC transporter substrate-binding protein, CUT1 family</fullName>
    </submittedName>
</protein>
<accession>A0A1C5ARE8</accession>
<dbReference type="OrthoDB" id="2513152at2"/>
<dbReference type="Proteomes" id="UP000198797">
    <property type="component" value="Unassembled WGS sequence"/>
</dbReference>
<keyword evidence="3" id="KW-1185">Reference proteome</keyword>
<sequence>MNPMQRRSFIQLTGVGLLAGTAGPALVACGSAEKTSVTNSGKELVPWPTQVPFAGPTPDAPANDKGVQNLYTSYPQQLTTSVKETPGDGSEVTAMIITYEPPPTDVSGSPRWQAINKALGVNLKVTVVPDAEFATKMATVMASGELPDIIMLGAGYTLPREEDFVASKCADISELIGGDAIKEYPNLANIPLYAWKAVGRIGGRLYGLPIERPVPGNSLLANRTQLDQVGAPRDWSKDEFRAALKALTTGRRWGTGSAREALGGSHQIYHAGSFGAPNVWKVDGGAFISTYGTEQYKAALDFTRQLWSEKLYYPDSSSTSQVDLETLYYNGTVSTITDGFGTYATAAPTVKDGFKVDFALPYNAGTTPTPWQGTGIFGYTVFKKASTDRLKMLLRICNYLAAPFGTTEYELKTFGIEGTDFTRSATGITLSESGNPAPPPFRYIASPPGVINLPGQEEAARRLYDWESAVLPNSIRDPSNGLRSATKTADGAKLNKILTDAATSITTGREPLSTWDTAVKSWRDGGGDKMAEEYAEELKNSGA</sequence>
<proteinExistence type="predicted"/>
<evidence type="ECO:0000313" key="2">
    <source>
        <dbReference type="EMBL" id="SCF47713.1"/>
    </source>
</evidence>
<name>A0A1C5ARE8_9ACTN</name>
<feature type="chain" id="PRO_5008711438" evidence="1">
    <location>
        <begin position="28"/>
        <end position="543"/>
    </location>
</feature>
<dbReference type="PROSITE" id="PS51257">
    <property type="entry name" value="PROKAR_LIPOPROTEIN"/>
    <property type="match status" value="1"/>
</dbReference>
<dbReference type="STRING" id="121616.GA0070216_12357"/>
<dbReference type="Gene3D" id="3.40.190.10">
    <property type="entry name" value="Periplasmic binding protein-like II"/>
    <property type="match status" value="1"/>
</dbReference>
<dbReference type="Pfam" id="PF13416">
    <property type="entry name" value="SBP_bac_8"/>
    <property type="match status" value="1"/>
</dbReference>
<dbReference type="InterPro" id="IPR050490">
    <property type="entry name" value="Bact_solute-bd_prot1"/>
</dbReference>
<organism evidence="2 3">
    <name type="scientific">Micromonospora matsumotoense</name>
    <dbReference type="NCBI Taxonomy" id="121616"/>
    <lineage>
        <taxon>Bacteria</taxon>
        <taxon>Bacillati</taxon>
        <taxon>Actinomycetota</taxon>
        <taxon>Actinomycetes</taxon>
        <taxon>Micromonosporales</taxon>
        <taxon>Micromonosporaceae</taxon>
        <taxon>Micromonospora</taxon>
    </lineage>
</organism>
<dbReference type="SUPFAM" id="SSF53850">
    <property type="entry name" value="Periplasmic binding protein-like II"/>
    <property type="match status" value="1"/>
</dbReference>
<dbReference type="EMBL" id="FMCU01000023">
    <property type="protein sequence ID" value="SCF47713.1"/>
    <property type="molecule type" value="Genomic_DNA"/>
</dbReference>